<gene>
    <name evidence="1" type="ORF">JANAI62_36870</name>
</gene>
<name>A0ABQ4NS38_9RHOB</name>
<evidence type="ECO:0000313" key="2">
    <source>
        <dbReference type="Proteomes" id="UP000786693"/>
    </source>
</evidence>
<sequence>MDGAGFDGIERFPENRPDKAVVARLPVLGVVELFPVLGTTVEVGDLIIIRPVEAGPIETEEELKNAVASSPS</sequence>
<dbReference type="EMBL" id="BPFH01000011">
    <property type="protein sequence ID" value="GIT97064.1"/>
    <property type="molecule type" value="Genomic_DNA"/>
</dbReference>
<accession>A0ABQ4NS38</accession>
<organism evidence="1 2">
    <name type="scientific">Jannaschia pagri</name>
    <dbReference type="NCBI Taxonomy" id="2829797"/>
    <lineage>
        <taxon>Bacteria</taxon>
        <taxon>Pseudomonadati</taxon>
        <taxon>Pseudomonadota</taxon>
        <taxon>Alphaproteobacteria</taxon>
        <taxon>Rhodobacterales</taxon>
        <taxon>Roseobacteraceae</taxon>
        <taxon>Jannaschia</taxon>
    </lineage>
</organism>
<keyword evidence="2" id="KW-1185">Reference proteome</keyword>
<evidence type="ECO:0000313" key="1">
    <source>
        <dbReference type="EMBL" id="GIT97064.1"/>
    </source>
</evidence>
<comment type="caution">
    <text evidence="1">The sequence shown here is derived from an EMBL/GenBank/DDBJ whole genome shotgun (WGS) entry which is preliminary data.</text>
</comment>
<dbReference type="Proteomes" id="UP000786693">
    <property type="component" value="Unassembled WGS sequence"/>
</dbReference>
<proteinExistence type="predicted"/>
<protein>
    <submittedName>
        <fullName evidence="1">Uncharacterized protein</fullName>
    </submittedName>
</protein>
<reference evidence="1 2" key="1">
    <citation type="submission" date="2021-05" db="EMBL/GenBank/DDBJ databases">
        <title>Bacteria Genome sequencing.</title>
        <authorList>
            <person name="Takabe Y."/>
            <person name="Nakajima Y."/>
            <person name="Suzuki S."/>
            <person name="Shiozaki T."/>
        </authorList>
    </citation>
    <scope>NUCLEOTIDE SEQUENCE [LARGE SCALE GENOMIC DNA]</scope>
    <source>
        <strain evidence="1 2">AI_62</strain>
    </source>
</reference>